<dbReference type="STRING" id="1442369.A0A0D2HHI0"/>
<dbReference type="RefSeq" id="XP_013277244.1">
    <property type="nucleotide sequence ID" value="XM_013421790.1"/>
</dbReference>
<proteinExistence type="inferred from homology"/>
<accession>A0A0D2HHI0</accession>
<evidence type="ECO:0000313" key="6">
    <source>
        <dbReference type="EMBL" id="KIX10108.1"/>
    </source>
</evidence>
<feature type="binding site" evidence="4">
    <location>
        <position position="172"/>
    </location>
    <ligand>
        <name>S-adenosyl-L-methionine</name>
        <dbReference type="ChEBI" id="CHEBI:59789"/>
    </ligand>
</feature>
<dbReference type="InterPro" id="IPR021867">
    <property type="entry name" value="Bmt2/SAMTOR"/>
</dbReference>
<comment type="function">
    <text evidence="4">S-adenosyl-L-methionine-dependent methyltransferase that specifically methylates the N(1) position of an adenine present in helix 65 in 25S rRNA.</text>
</comment>
<evidence type="ECO:0000256" key="5">
    <source>
        <dbReference type="SAM" id="MobiDB-lite"/>
    </source>
</evidence>
<feature type="region of interest" description="Disordered" evidence="5">
    <location>
        <begin position="260"/>
        <end position="288"/>
    </location>
</feature>
<evidence type="ECO:0000313" key="7">
    <source>
        <dbReference type="Proteomes" id="UP000053617"/>
    </source>
</evidence>
<feature type="region of interest" description="Disordered" evidence="5">
    <location>
        <begin position="1"/>
        <end position="61"/>
    </location>
</feature>
<name>A0A0D2HHI0_9EURO</name>
<dbReference type="OrthoDB" id="5954793at2759"/>
<dbReference type="Proteomes" id="UP000053617">
    <property type="component" value="Unassembled WGS sequence"/>
</dbReference>
<dbReference type="PANTHER" id="PTHR21008:SF1">
    <property type="entry name" value="25S RRNA (ADENINE(2142)-N(1))-METHYLTRANSFERASE"/>
    <property type="match status" value="1"/>
</dbReference>
<organism evidence="6 7">
    <name type="scientific">Rhinocladiella mackenziei CBS 650.93</name>
    <dbReference type="NCBI Taxonomy" id="1442369"/>
    <lineage>
        <taxon>Eukaryota</taxon>
        <taxon>Fungi</taxon>
        <taxon>Dikarya</taxon>
        <taxon>Ascomycota</taxon>
        <taxon>Pezizomycotina</taxon>
        <taxon>Eurotiomycetes</taxon>
        <taxon>Chaetothyriomycetidae</taxon>
        <taxon>Chaetothyriales</taxon>
        <taxon>Herpotrichiellaceae</taxon>
        <taxon>Rhinocladiella</taxon>
    </lineage>
</organism>
<evidence type="ECO:0000256" key="4">
    <source>
        <dbReference type="HAMAP-Rule" id="MF_03044"/>
    </source>
</evidence>
<dbReference type="GO" id="GO:0016433">
    <property type="term" value="F:rRNA (adenine) methyltransferase activity"/>
    <property type="evidence" value="ECO:0007669"/>
    <property type="project" value="UniProtKB-UniRule"/>
</dbReference>
<feature type="binding site" evidence="4">
    <location>
        <position position="192"/>
    </location>
    <ligand>
        <name>S-adenosyl-L-methionine</name>
        <dbReference type="ChEBI" id="CHEBI:59789"/>
    </ligand>
</feature>
<dbReference type="EC" id="2.1.1.-" evidence="4"/>
<dbReference type="HOGENOM" id="CLU_041583_1_0_1"/>
<feature type="compositionally biased region" description="Low complexity" evidence="5">
    <location>
        <begin position="31"/>
        <end position="45"/>
    </location>
</feature>
<gene>
    <name evidence="6" type="ORF">Z518_01189</name>
</gene>
<dbReference type="HAMAP" id="MF_03044">
    <property type="entry name" value="BMT2"/>
    <property type="match status" value="1"/>
</dbReference>
<dbReference type="VEuPathDB" id="FungiDB:Z518_01189"/>
<keyword evidence="4" id="KW-0539">Nucleus</keyword>
<comment type="subcellular location">
    <subcellularLocation>
        <location evidence="4">Nucleus</location>
        <location evidence="4">Nucleolus</location>
    </subcellularLocation>
</comment>
<evidence type="ECO:0000256" key="3">
    <source>
        <dbReference type="ARBA" id="ARBA00022691"/>
    </source>
</evidence>
<reference evidence="6 7" key="1">
    <citation type="submission" date="2015-01" db="EMBL/GenBank/DDBJ databases">
        <title>The Genome Sequence of Rhinocladiella mackenzie CBS 650.93.</title>
        <authorList>
            <consortium name="The Broad Institute Genomics Platform"/>
            <person name="Cuomo C."/>
            <person name="de Hoog S."/>
            <person name="Gorbushina A."/>
            <person name="Stielow B."/>
            <person name="Teixiera M."/>
            <person name="Abouelleil A."/>
            <person name="Chapman S.B."/>
            <person name="Priest M."/>
            <person name="Young S.K."/>
            <person name="Wortman J."/>
            <person name="Nusbaum C."/>
            <person name="Birren B."/>
        </authorList>
    </citation>
    <scope>NUCLEOTIDE SEQUENCE [LARGE SCALE GENOMIC DNA]</scope>
    <source>
        <strain evidence="6 7">CBS 650.93</strain>
    </source>
</reference>
<protein>
    <recommendedName>
        <fullName evidence="4">25S rRNA adenine-N(1) methyltransferase</fullName>
        <ecNumber evidence="4">2.1.1.-</ecNumber>
    </recommendedName>
</protein>
<dbReference type="GO" id="GO:0005730">
    <property type="term" value="C:nucleolus"/>
    <property type="evidence" value="ECO:0007669"/>
    <property type="project" value="UniProtKB-SubCell"/>
</dbReference>
<dbReference type="EMBL" id="KN847475">
    <property type="protein sequence ID" value="KIX10108.1"/>
    <property type="molecule type" value="Genomic_DNA"/>
</dbReference>
<feature type="compositionally biased region" description="Low complexity" evidence="5">
    <location>
        <begin position="8"/>
        <end position="23"/>
    </location>
</feature>
<keyword evidence="2 4" id="KW-0808">Transferase</keyword>
<keyword evidence="7" id="KW-1185">Reference proteome</keyword>
<sequence>MTEPSNPSSKSKSSTKKTTSSSRSRSKSLKSGRPPLLSSSHPSSHTRGRGGNGSSSLPLSSKHSRILIRTYHVLQKQLAHARAAHDTKRILELEAQLTASGGLKTYQLASTVGQSAERGGDSSRVLIQWLRWEIEIRKQQSSSSNNVNLKHSPGARSKSMPPLKPLRILEVGALSTSNALNVPHATRVRRIDLRSSGPGIEEADLMTFPLPDAPDGKGLWGGEKGYDVLSLSLVLNYVPDAGGRGAMLKRTTRFFSSKYDEYAPDTESQTTPRRQSSHTSESTGADAGFGVEDKHKAMAHASSTSGSKTESESELDSGGIRFLLPCLFLVLPAPTLLNSRYLTPGHLTTIMSSLGYTNLAAKTTRKLHYSLWRYDRRRREEWIRHGGPTVFKKIEINPGGGRNNFCIVLHEHDDEEE</sequence>
<evidence type="ECO:0000256" key="1">
    <source>
        <dbReference type="ARBA" id="ARBA00022603"/>
    </source>
</evidence>
<evidence type="ECO:0000256" key="2">
    <source>
        <dbReference type="ARBA" id="ARBA00022679"/>
    </source>
</evidence>
<feature type="region of interest" description="Disordered" evidence="5">
    <location>
        <begin position="141"/>
        <end position="162"/>
    </location>
</feature>
<dbReference type="PANTHER" id="PTHR21008">
    <property type="entry name" value="S-ADENOSYLMETHIONINE SENSOR UPSTREAM OF MTORC1-RELATED"/>
    <property type="match status" value="1"/>
</dbReference>
<dbReference type="Pfam" id="PF11968">
    <property type="entry name" value="Bmt2"/>
    <property type="match status" value="2"/>
</dbReference>
<keyword evidence="1 4" id="KW-0489">Methyltransferase</keyword>
<dbReference type="GeneID" id="25289260"/>
<keyword evidence="3 4" id="KW-0949">S-adenosyl-L-methionine</keyword>
<dbReference type="AlphaFoldDB" id="A0A0D2HHI0"/>
<feature type="compositionally biased region" description="Polar residues" evidence="5">
    <location>
        <begin position="266"/>
        <end position="283"/>
    </location>
</feature>
<comment type="similarity">
    <text evidence="4">Belongs to the BMT2 family.</text>
</comment>